<protein>
    <submittedName>
        <fullName evidence="1">Uncharacterized protein</fullName>
    </submittedName>
</protein>
<dbReference type="Gramene" id="KJB46747">
    <property type="protein sequence ID" value="KJB46747"/>
    <property type="gene ID" value="B456_008G087700"/>
</dbReference>
<keyword evidence="2" id="KW-1185">Reference proteome</keyword>
<dbReference type="OMA" id="FCIRDGE"/>
<evidence type="ECO:0000313" key="2">
    <source>
        <dbReference type="Proteomes" id="UP000032304"/>
    </source>
</evidence>
<dbReference type="Proteomes" id="UP000032304">
    <property type="component" value="Chromosome 8"/>
</dbReference>
<sequence>MQAVRCKYIYIVSNVIFPSCKKVAYLFRLVCLHAVSAISNGSKMTDFGCIPQCTKAFCIRDGEIACNESCEDKLSI</sequence>
<organism evidence="1 2">
    <name type="scientific">Gossypium raimondii</name>
    <name type="common">Peruvian cotton</name>
    <name type="synonym">Gossypium klotzschianum subsp. raimondii</name>
    <dbReference type="NCBI Taxonomy" id="29730"/>
    <lineage>
        <taxon>Eukaryota</taxon>
        <taxon>Viridiplantae</taxon>
        <taxon>Streptophyta</taxon>
        <taxon>Embryophyta</taxon>
        <taxon>Tracheophyta</taxon>
        <taxon>Spermatophyta</taxon>
        <taxon>Magnoliopsida</taxon>
        <taxon>eudicotyledons</taxon>
        <taxon>Gunneridae</taxon>
        <taxon>Pentapetalae</taxon>
        <taxon>rosids</taxon>
        <taxon>malvids</taxon>
        <taxon>Malvales</taxon>
        <taxon>Malvaceae</taxon>
        <taxon>Malvoideae</taxon>
        <taxon>Gossypium</taxon>
    </lineage>
</organism>
<dbReference type="AlphaFoldDB" id="A0A0D2PKY3"/>
<reference evidence="1 2" key="1">
    <citation type="journal article" date="2012" name="Nature">
        <title>Repeated polyploidization of Gossypium genomes and the evolution of spinnable cotton fibres.</title>
        <authorList>
            <person name="Paterson A.H."/>
            <person name="Wendel J.F."/>
            <person name="Gundlach H."/>
            <person name="Guo H."/>
            <person name="Jenkins J."/>
            <person name="Jin D."/>
            <person name="Llewellyn D."/>
            <person name="Showmaker K.C."/>
            <person name="Shu S."/>
            <person name="Udall J."/>
            <person name="Yoo M.J."/>
            <person name="Byers R."/>
            <person name="Chen W."/>
            <person name="Doron-Faigenboim A."/>
            <person name="Duke M.V."/>
            <person name="Gong L."/>
            <person name="Grimwood J."/>
            <person name="Grover C."/>
            <person name="Grupp K."/>
            <person name="Hu G."/>
            <person name="Lee T.H."/>
            <person name="Li J."/>
            <person name="Lin L."/>
            <person name="Liu T."/>
            <person name="Marler B.S."/>
            <person name="Page J.T."/>
            <person name="Roberts A.W."/>
            <person name="Romanel E."/>
            <person name="Sanders W.S."/>
            <person name="Szadkowski E."/>
            <person name="Tan X."/>
            <person name="Tang H."/>
            <person name="Xu C."/>
            <person name="Wang J."/>
            <person name="Wang Z."/>
            <person name="Zhang D."/>
            <person name="Zhang L."/>
            <person name="Ashrafi H."/>
            <person name="Bedon F."/>
            <person name="Bowers J.E."/>
            <person name="Brubaker C.L."/>
            <person name="Chee P.W."/>
            <person name="Das S."/>
            <person name="Gingle A.R."/>
            <person name="Haigler C.H."/>
            <person name="Harker D."/>
            <person name="Hoffmann L.V."/>
            <person name="Hovav R."/>
            <person name="Jones D.C."/>
            <person name="Lemke C."/>
            <person name="Mansoor S."/>
            <person name="ur Rahman M."/>
            <person name="Rainville L.N."/>
            <person name="Rambani A."/>
            <person name="Reddy U.K."/>
            <person name="Rong J.K."/>
            <person name="Saranga Y."/>
            <person name="Scheffler B.E."/>
            <person name="Scheffler J.A."/>
            <person name="Stelly D.M."/>
            <person name="Triplett B.A."/>
            <person name="Van Deynze A."/>
            <person name="Vaslin M.F."/>
            <person name="Waghmare V.N."/>
            <person name="Walford S.A."/>
            <person name="Wright R.J."/>
            <person name="Zaki E.A."/>
            <person name="Zhang T."/>
            <person name="Dennis E.S."/>
            <person name="Mayer K.F."/>
            <person name="Peterson D.G."/>
            <person name="Rokhsar D.S."/>
            <person name="Wang X."/>
            <person name="Schmutz J."/>
        </authorList>
    </citation>
    <scope>NUCLEOTIDE SEQUENCE [LARGE SCALE GENOMIC DNA]</scope>
</reference>
<proteinExistence type="predicted"/>
<name>A0A0D2PKY3_GOSRA</name>
<gene>
    <name evidence="1" type="ORF">B456_008G087700</name>
</gene>
<accession>A0A0D2PKY3</accession>
<dbReference type="EMBL" id="CM001747">
    <property type="protein sequence ID" value="KJB46747.1"/>
    <property type="molecule type" value="Genomic_DNA"/>
</dbReference>
<evidence type="ECO:0000313" key="1">
    <source>
        <dbReference type="EMBL" id="KJB46747.1"/>
    </source>
</evidence>